<sequence length="481" mass="50946">MGPQWDPIPLTDPLVVENPSTAITNAPPLKSYPVEVERVTVQLDGTTVQAKISVPVGAPEPMPGVVFVHGAGTGSSETAFSDQTAAMAAAGIVTMVPDKRLDTYSARHRDYVAMAADYERSVQVLRKHAGVDPTRVGVYAESEGAWIAPVMAAKDKNLGFVVLASAPVVPPREQAAFAADNYLRNTNVPHGVFRAIPRAVGMALPGGGFEYADFDVTPWQRQMTQPILMVYGTGDASMPIVQGAEQLLRDTAIAGDGDVTIRYYAGANHGMKIDDVMPTSFLDDLSGWVLGLPATAGAVPHIAGDQPTQEFLAAPVPEPSWLRNGDVVIATVLVAGVLLVLPLVLVPTARVVEAVRRRRGGADVVVHRFPRGVAVRMVLCALGALLTVAALVWYLVSIAKLALDYAHNDWVVKGGWVLVRLLGIAAVAAGVLLLQREREALAAAGRSAQGVLRAVAFWSVVVGSSVLLVVLAYWGVFQLGI</sequence>
<evidence type="ECO:0000256" key="1">
    <source>
        <dbReference type="SAM" id="Phobius"/>
    </source>
</evidence>
<dbReference type="InterPro" id="IPR053145">
    <property type="entry name" value="AB_hydrolase_Est10"/>
</dbReference>
<keyword evidence="3" id="KW-0378">Hydrolase</keyword>
<feature type="domain" description="BAAT/Acyl-CoA thioester hydrolase C-terminal" evidence="2">
    <location>
        <begin position="118"/>
        <end position="272"/>
    </location>
</feature>
<feature type="transmembrane region" description="Helical" evidence="1">
    <location>
        <begin position="416"/>
        <end position="434"/>
    </location>
</feature>
<feature type="transmembrane region" description="Helical" evidence="1">
    <location>
        <begin position="373"/>
        <end position="396"/>
    </location>
</feature>
<dbReference type="OrthoDB" id="9765647at2"/>
<evidence type="ECO:0000313" key="3">
    <source>
        <dbReference type="EMBL" id="RHA44144.1"/>
    </source>
</evidence>
<reference evidence="3 4" key="1">
    <citation type="submission" date="2018-08" db="EMBL/GenBank/DDBJ databases">
        <title>Cellulomonas rhizosphaerae sp. nov., a novel actinomycete isolated from soil.</title>
        <authorList>
            <person name="Tian Y."/>
        </authorList>
    </citation>
    <scope>NUCLEOTIDE SEQUENCE [LARGE SCALE GENOMIC DNA]</scope>
    <source>
        <strain evidence="3 4">NEAU-TCZ24</strain>
    </source>
</reference>
<keyword evidence="4" id="KW-1185">Reference proteome</keyword>
<name>A0A413RQC9_9CELL</name>
<organism evidence="3 4">
    <name type="scientific">Cellulomonas rhizosphaerae</name>
    <dbReference type="NCBI Taxonomy" id="2293719"/>
    <lineage>
        <taxon>Bacteria</taxon>
        <taxon>Bacillati</taxon>
        <taxon>Actinomycetota</taxon>
        <taxon>Actinomycetes</taxon>
        <taxon>Micrococcales</taxon>
        <taxon>Cellulomonadaceae</taxon>
        <taxon>Cellulomonas</taxon>
    </lineage>
</organism>
<dbReference type="Proteomes" id="UP000283374">
    <property type="component" value="Unassembled WGS sequence"/>
</dbReference>
<dbReference type="GO" id="GO:0052689">
    <property type="term" value="F:carboxylic ester hydrolase activity"/>
    <property type="evidence" value="ECO:0007669"/>
    <property type="project" value="TreeGrafter"/>
</dbReference>
<protein>
    <submittedName>
        <fullName evidence="3">Alpha/beta hydrolase</fullName>
    </submittedName>
</protein>
<keyword evidence="1" id="KW-0472">Membrane</keyword>
<accession>A0A413RQC9</accession>
<comment type="caution">
    <text evidence="3">The sequence shown here is derived from an EMBL/GenBank/DDBJ whole genome shotgun (WGS) entry which is preliminary data.</text>
</comment>
<dbReference type="Gene3D" id="3.40.50.1820">
    <property type="entry name" value="alpha/beta hydrolase"/>
    <property type="match status" value="1"/>
</dbReference>
<dbReference type="EMBL" id="QWKP01000113">
    <property type="protein sequence ID" value="RHA44144.1"/>
    <property type="molecule type" value="Genomic_DNA"/>
</dbReference>
<dbReference type="InterPro" id="IPR029058">
    <property type="entry name" value="AB_hydrolase_fold"/>
</dbReference>
<dbReference type="AlphaFoldDB" id="A0A413RQC9"/>
<feature type="transmembrane region" description="Helical" evidence="1">
    <location>
        <begin position="455"/>
        <end position="476"/>
    </location>
</feature>
<keyword evidence="1" id="KW-1133">Transmembrane helix</keyword>
<evidence type="ECO:0000313" key="4">
    <source>
        <dbReference type="Proteomes" id="UP000283374"/>
    </source>
</evidence>
<dbReference type="Pfam" id="PF08840">
    <property type="entry name" value="BAAT_C"/>
    <property type="match status" value="1"/>
</dbReference>
<proteinExistence type="predicted"/>
<dbReference type="PANTHER" id="PTHR43265:SF1">
    <property type="entry name" value="ESTERASE ESTD"/>
    <property type="match status" value="1"/>
</dbReference>
<keyword evidence="1" id="KW-0812">Transmembrane</keyword>
<gene>
    <name evidence="3" type="ORF">D1825_02805</name>
</gene>
<evidence type="ECO:0000259" key="2">
    <source>
        <dbReference type="Pfam" id="PF08840"/>
    </source>
</evidence>
<dbReference type="PANTHER" id="PTHR43265">
    <property type="entry name" value="ESTERASE ESTD"/>
    <property type="match status" value="1"/>
</dbReference>
<dbReference type="InterPro" id="IPR014940">
    <property type="entry name" value="BAAT_C"/>
</dbReference>
<dbReference type="SUPFAM" id="SSF53474">
    <property type="entry name" value="alpha/beta-Hydrolases"/>
    <property type="match status" value="1"/>
</dbReference>
<feature type="transmembrane region" description="Helical" evidence="1">
    <location>
        <begin position="327"/>
        <end position="352"/>
    </location>
</feature>